<organism evidence="4 5">
    <name type="scientific">Xylona heveae (strain CBS 132557 / TC161)</name>
    <dbReference type="NCBI Taxonomy" id="1328760"/>
    <lineage>
        <taxon>Eukaryota</taxon>
        <taxon>Fungi</taxon>
        <taxon>Dikarya</taxon>
        <taxon>Ascomycota</taxon>
        <taxon>Pezizomycotina</taxon>
        <taxon>Xylonomycetes</taxon>
        <taxon>Xylonales</taxon>
        <taxon>Xylonaceae</taxon>
        <taxon>Xylona</taxon>
    </lineage>
</organism>
<dbReference type="GO" id="GO:0003697">
    <property type="term" value="F:single-stranded DNA binding"/>
    <property type="evidence" value="ECO:0007669"/>
    <property type="project" value="EnsemblFungi"/>
</dbReference>
<dbReference type="InParanoid" id="A0A165JU93"/>
<evidence type="ECO:0000256" key="2">
    <source>
        <dbReference type="ARBA" id="ARBA00009761"/>
    </source>
</evidence>
<dbReference type="GO" id="GO:0005662">
    <property type="term" value="C:DNA replication factor A complex"/>
    <property type="evidence" value="ECO:0007669"/>
    <property type="project" value="EnsemblFungi"/>
</dbReference>
<evidence type="ECO:0000256" key="3">
    <source>
        <dbReference type="ARBA" id="ARBA00023242"/>
    </source>
</evidence>
<proteinExistence type="inferred from homology"/>
<dbReference type="Proteomes" id="UP000076632">
    <property type="component" value="Unassembled WGS sequence"/>
</dbReference>
<protein>
    <submittedName>
        <fullName evidence="4">Replication factor A protein 3</fullName>
    </submittedName>
</protein>
<dbReference type="OrthoDB" id="188186at2759"/>
<evidence type="ECO:0000313" key="5">
    <source>
        <dbReference type="Proteomes" id="UP000076632"/>
    </source>
</evidence>
<sequence>MMTEATPRINASYLESFQGQTVRLIGKVTQLRGEQATIDANGSVTATLNRDCHLVLNNAVEIVGKVNPDLTVRVLAATDFGSNINFAAVDAVVNATHRHKEIFYESSE</sequence>
<dbReference type="GO" id="GO:0006284">
    <property type="term" value="P:base-excision repair"/>
    <property type="evidence" value="ECO:0007669"/>
    <property type="project" value="TreeGrafter"/>
</dbReference>
<dbReference type="GO" id="GO:0035861">
    <property type="term" value="C:site of double-strand break"/>
    <property type="evidence" value="ECO:0007669"/>
    <property type="project" value="EnsemblFungi"/>
</dbReference>
<dbReference type="RefSeq" id="XP_018192191.1">
    <property type="nucleotide sequence ID" value="XM_018335725.1"/>
</dbReference>
<name>A0A165JU93_XYLHT</name>
<dbReference type="GO" id="GO:0006298">
    <property type="term" value="P:mismatch repair"/>
    <property type="evidence" value="ECO:0007669"/>
    <property type="project" value="TreeGrafter"/>
</dbReference>
<comment type="subcellular location">
    <subcellularLocation>
        <location evidence="1">Nucleus</location>
    </subcellularLocation>
</comment>
<reference evidence="4 5" key="1">
    <citation type="journal article" date="2016" name="Fungal Biol.">
        <title>The genome of Xylona heveae provides a window into fungal endophytism.</title>
        <authorList>
            <person name="Gazis R."/>
            <person name="Kuo A."/>
            <person name="Riley R."/>
            <person name="LaButti K."/>
            <person name="Lipzen A."/>
            <person name="Lin J."/>
            <person name="Amirebrahimi M."/>
            <person name="Hesse C.N."/>
            <person name="Spatafora J.W."/>
            <person name="Henrissat B."/>
            <person name="Hainaut M."/>
            <person name="Grigoriev I.V."/>
            <person name="Hibbett D.S."/>
        </authorList>
    </citation>
    <scope>NUCLEOTIDE SEQUENCE [LARGE SCALE GENOMIC DNA]</scope>
    <source>
        <strain evidence="4 5">TC161</strain>
    </source>
</reference>
<dbReference type="CDD" id="cd04479">
    <property type="entry name" value="RPA3"/>
    <property type="match status" value="1"/>
</dbReference>
<dbReference type="SUPFAM" id="SSF50249">
    <property type="entry name" value="Nucleic acid-binding proteins"/>
    <property type="match status" value="1"/>
</dbReference>
<comment type="similarity">
    <text evidence="2">Belongs to the replication factor A protein 3 family.</text>
</comment>
<gene>
    <name evidence="4" type="ORF">L228DRAFT_279811</name>
</gene>
<dbReference type="FunFam" id="2.40.50.140:FF:000271">
    <property type="entry name" value="Similar to ssDNA binding protein Ssb3"/>
    <property type="match status" value="1"/>
</dbReference>
<keyword evidence="5" id="KW-1185">Reference proteome</keyword>
<dbReference type="PANTHER" id="PTHR15114:SF1">
    <property type="entry name" value="REPLICATION PROTEIN A 14 KDA SUBUNIT"/>
    <property type="match status" value="1"/>
</dbReference>
<evidence type="ECO:0000313" key="4">
    <source>
        <dbReference type="EMBL" id="KZF26636.1"/>
    </source>
</evidence>
<dbReference type="Gene3D" id="2.40.50.140">
    <property type="entry name" value="Nucleic acid-binding proteins"/>
    <property type="match status" value="1"/>
</dbReference>
<dbReference type="GO" id="GO:0006260">
    <property type="term" value="P:DNA replication"/>
    <property type="evidence" value="ECO:0007669"/>
    <property type="project" value="InterPro"/>
</dbReference>
<keyword evidence="3" id="KW-0539">Nucleus</keyword>
<dbReference type="GO" id="GO:0003684">
    <property type="term" value="F:damaged DNA binding"/>
    <property type="evidence" value="ECO:0007669"/>
    <property type="project" value="TreeGrafter"/>
</dbReference>
<dbReference type="InterPro" id="IPR012340">
    <property type="entry name" value="NA-bd_OB-fold"/>
</dbReference>
<dbReference type="OMA" id="HRYKEIF"/>
<dbReference type="GeneID" id="28900862"/>
<dbReference type="Pfam" id="PF08661">
    <property type="entry name" value="Rep_fac-A_3"/>
    <property type="match status" value="1"/>
</dbReference>
<dbReference type="GO" id="GO:0000724">
    <property type="term" value="P:double-strand break repair via homologous recombination"/>
    <property type="evidence" value="ECO:0007669"/>
    <property type="project" value="TreeGrafter"/>
</dbReference>
<accession>A0A165JU93</accession>
<dbReference type="AlphaFoldDB" id="A0A165JU93"/>
<dbReference type="InterPro" id="IPR013970">
    <property type="entry name" value="Rfa2"/>
</dbReference>
<dbReference type="GO" id="GO:0006289">
    <property type="term" value="P:nucleotide-excision repair"/>
    <property type="evidence" value="ECO:0007669"/>
    <property type="project" value="TreeGrafter"/>
</dbReference>
<dbReference type="STRING" id="1328760.A0A165JU93"/>
<dbReference type="PANTHER" id="PTHR15114">
    <property type="entry name" value="REPLICATION PROTEIN A3"/>
    <property type="match status" value="1"/>
</dbReference>
<dbReference type="EMBL" id="KV407454">
    <property type="protein sequence ID" value="KZF26636.1"/>
    <property type="molecule type" value="Genomic_DNA"/>
</dbReference>
<evidence type="ECO:0000256" key="1">
    <source>
        <dbReference type="ARBA" id="ARBA00004123"/>
    </source>
</evidence>